<dbReference type="EMBL" id="HBUF01595604">
    <property type="protein sequence ID" value="CAG6774675.1"/>
    <property type="molecule type" value="Transcribed_RNA"/>
</dbReference>
<evidence type="ECO:0000313" key="1">
    <source>
        <dbReference type="EMBL" id="CAG6774675.1"/>
    </source>
</evidence>
<reference evidence="1" key="1">
    <citation type="submission" date="2021-05" db="EMBL/GenBank/DDBJ databases">
        <authorList>
            <person name="Alioto T."/>
            <person name="Alioto T."/>
            <person name="Gomez Garrido J."/>
        </authorList>
    </citation>
    <scope>NUCLEOTIDE SEQUENCE</scope>
</reference>
<sequence>MVSCDMNLFIGLIADRSVIRHIVIVYCTMVNIVCSHIDSIRSDCHVNIHLIVWYDCLVHGVVSYLMYIVHCIHMICGNCTHCCWGTTVDLNSQCTTRSGFIEYFSLGPMLVPLVRVDERCLTTMRNDNICYLGWL</sequence>
<name>A0A8D9F477_9HEMI</name>
<protein>
    <submittedName>
        <fullName evidence="1">Uncharacterized protein</fullName>
    </submittedName>
</protein>
<dbReference type="AlphaFoldDB" id="A0A8D9F477"/>
<accession>A0A8D9F477</accession>
<proteinExistence type="predicted"/>
<organism evidence="1">
    <name type="scientific">Cacopsylla melanoneura</name>
    <dbReference type="NCBI Taxonomy" id="428564"/>
    <lineage>
        <taxon>Eukaryota</taxon>
        <taxon>Metazoa</taxon>
        <taxon>Ecdysozoa</taxon>
        <taxon>Arthropoda</taxon>
        <taxon>Hexapoda</taxon>
        <taxon>Insecta</taxon>
        <taxon>Pterygota</taxon>
        <taxon>Neoptera</taxon>
        <taxon>Paraneoptera</taxon>
        <taxon>Hemiptera</taxon>
        <taxon>Sternorrhyncha</taxon>
        <taxon>Psylloidea</taxon>
        <taxon>Psyllidae</taxon>
        <taxon>Psyllinae</taxon>
        <taxon>Cacopsylla</taxon>
    </lineage>
</organism>